<keyword evidence="2 6" id="KW-0812">Transmembrane</keyword>
<dbReference type="EMBL" id="JAGTXO010000001">
    <property type="protein sequence ID" value="KAG8470780.1"/>
    <property type="molecule type" value="Genomic_DNA"/>
</dbReference>
<evidence type="ECO:0000256" key="1">
    <source>
        <dbReference type="ARBA" id="ARBA00004141"/>
    </source>
</evidence>
<evidence type="ECO:0000256" key="5">
    <source>
        <dbReference type="SAM" id="MobiDB-lite"/>
    </source>
</evidence>
<dbReference type="OMA" id="FAITWFN"/>
<dbReference type="InterPro" id="IPR050186">
    <property type="entry name" value="TPT_transporter"/>
</dbReference>
<keyword evidence="4 6" id="KW-0472">Membrane</keyword>
<comment type="caution">
    <text evidence="8">The sequence shown here is derived from an EMBL/GenBank/DDBJ whole genome shotgun (WGS) entry which is preliminary data.</text>
</comment>
<evidence type="ECO:0000256" key="3">
    <source>
        <dbReference type="ARBA" id="ARBA00022989"/>
    </source>
</evidence>
<reference evidence="8" key="1">
    <citation type="submission" date="2021-05" db="EMBL/GenBank/DDBJ databases">
        <title>The genome of the haptophyte Pavlova lutheri (Diacronema luteri, Pavlovales) - a model for lipid biosynthesis in eukaryotic algae.</title>
        <authorList>
            <person name="Hulatt C.J."/>
            <person name="Posewitz M.C."/>
        </authorList>
    </citation>
    <scope>NUCLEOTIDE SEQUENCE</scope>
    <source>
        <strain evidence="8">NIVA-4/92</strain>
    </source>
</reference>
<evidence type="ECO:0000313" key="9">
    <source>
        <dbReference type="Proteomes" id="UP000751190"/>
    </source>
</evidence>
<feature type="transmembrane region" description="Helical" evidence="6">
    <location>
        <begin position="150"/>
        <end position="169"/>
    </location>
</feature>
<keyword evidence="9" id="KW-1185">Reference proteome</keyword>
<dbReference type="PANTHER" id="PTHR11132">
    <property type="entry name" value="SOLUTE CARRIER FAMILY 35"/>
    <property type="match status" value="1"/>
</dbReference>
<feature type="compositionally biased region" description="Low complexity" evidence="5">
    <location>
        <begin position="406"/>
        <end position="419"/>
    </location>
</feature>
<evidence type="ECO:0000256" key="4">
    <source>
        <dbReference type="ARBA" id="ARBA00023136"/>
    </source>
</evidence>
<accession>A0A8J6CHY8</accession>
<evidence type="ECO:0000256" key="6">
    <source>
        <dbReference type="SAM" id="Phobius"/>
    </source>
</evidence>
<dbReference type="Proteomes" id="UP000751190">
    <property type="component" value="Unassembled WGS sequence"/>
</dbReference>
<evidence type="ECO:0000259" key="7">
    <source>
        <dbReference type="Pfam" id="PF03151"/>
    </source>
</evidence>
<gene>
    <name evidence="8" type="ORF">KFE25_009201</name>
</gene>
<feature type="transmembrane region" description="Helical" evidence="6">
    <location>
        <begin position="250"/>
        <end position="271"/>
    </location>
</feature>
<sequence length="431" mass="44562">MARDGRCDVSRRGEAVAEVERGAAAARRTLLLYGAGYCASSSLLLVTNKATLQAFPFPATMSVVQYAASALAVRVLASAGLVDAEPLRWARVRECWTITLVFCAAIFANMLTLQRTSVETVVVFRCAVPLATAVGDALFLGMALPSARSWAALLTIAAGSLVYVESAPMLDGGTLSVSCAYVLILAFEMVYVKGMMRAVQMSTFSRVLYNNSLSCAFGIALACLAGEPGRLARARTDELSVSALADTAGLLALSCCFGLTISFFGFGFRALVTSTTFTVVGLMCKVASVSASMLLLRSGAGARELLGLALCLAGGACYQQAAERPPAAAAAVTAGQIGGGGMRALEPPCVELGAAEGEPLLERARRGARRGTGAGAGTDADDDGPGDARADRERALEPASQKRRGSLTASLTGAAAAAPPVLPRERRQVVD</sequence>
<dbReference type="Pfam" id="PF03151">
    <property type="entry name" value="TPT"/>
    <property type="match status" value="1"/>
</dbReference>
<feature type="transmembrane region" description="Helical" evidence="6">
    <location>
        <begin position="122"/>
        <end position="143"/>
    </location>
</feature>
<evidence type="ECO:0000256" key="2">
    <source>
        <dbReference type="ARBA" id="ARBA00022692"/>
    </source>
</evidence>
<dbReference type="OrthoDB" id="417037at2759"/>
<name>A0A8J6CHY8_DIALT</name>
<feature type="transmembrane region" description="Helical" evidence="6">
    <location>
        <begin position="175"/>
        <end position="192"/>
    </location>
</feature>
<protein>
    <recommendedName>
        <fullName evidence="7">Sugar phosphate transporter domain-containing protein</fullName>
    </recommendedName>
</protein>
<comment type="subcellular location">
    <subcellularLocation>
        <location evidence="1">Membrane</location>
        <topology evidence="1">Multi-pass membrane protein</topology>
    </subcellularLocation>
</comment>
<dbReference type="GO" id="GO:0016020">
    <property type="term" value="C:membrane"/>
    <property type="evidence" value="ECO:0007669"/>
    <property type="project" value="UniProtKB-SubCell"/>
</dbReference>
<proteinExistence type="predicted"/>
<feature type="transmembrane region" description="Helical" evidence="6">
    <location>
        <begin position="66"/>
        <end position="84"/>
    </location>
</feature>
<keyword evidence="3 6" id="KW-1133">Transmembrane helix</keyword>
<organism evidence="8 9">
    <name type="scientific">Diacronema lutheri</name>
    <name type="common">Unicellular marine alga</name>
    <name type="synonym">Monochrysis lutheri</name>
    <dbReference type="NCBI Taxonomy" id="2081491"/>
    <lineage>
        <taxon>Eukaryota</taxon>
        <taxon>Haptista</taxon>
        <taxon>Haptophyta</taxon>
        <taxon>Pavlovophyceae</taxon>
        <taxon>Pavlovales</taxon>
        <taxon>Pavlovaceae</taxon>
        <taxon>Diacronema</taxon>
    </lineage>
</organism>
<feature type="region of interest" description="Disordered" evidence="5">
    <location>
        <begin position="365"/>
        <end position="431"/>
    </location>
</feature>
<evidence type="ECO:0000313" key="8">
    <source>
        <dbReference type="EMBL" id="KAG8470780.1"/>
    </source>
</evidence>
<feature type="transmembrane region" description="Helical" evidence="6">
    <location>
        <begin position="30"/>
        <end position="46"/>
    </location>
</feature>
<dbReference type="InterPro" id="IPR004853">
    <property type="entry name" value="Sugar_P_trans_dom"/>
</dbReference>
<dbReference type="AlphaFoldDB" id="A0A8J6CHY8"/>
<feature type="compositionally biased region" description="Basic and acidic residues" evidence="5">
    <location>
        <begin position="386"/>
        <end position="396"/>
    </location>
</feature>
<feature type="transmembrane region" description="Helical" evidence="6">
    <location>
        <begin position="96"/>
        <end position="116"/>
    </location>
</feature>
<feature type="domain" description="Sugar phosphate transporter" evidence="7">
    <location>
        <begin position="31"/>
        <end position="318"/>
    </location>
</feature>